<dbReference type="GO" id="GO:0007015">
    <property type="term" value="P:actin filament organization"/>
    <property type="evidence" value="ECO:0007669"/>
    <property type="project" value="TreeGrafter"/>
</dbReference>
<dbReference type="InterPro" id="IPR013992">
    <property type="entry name" value="Adenylate_cyclase-assoc_CAP_N"/>
</dbReference>
<dbReference type="InterPro" id="IPR016098">
    <property type="entry name" value="CAP/MinC_C"/>
</dbReference>
<feature type="region of interest" description="Disordered" evidence="5">
    <location>
        <begin position="313"/>
        <end position="356"/>
    </location>
</feature>
<dbReference type="Proteomes" id="UP000305067">
    <property type="component" value="Unassembled WGS sequence"/>
</dbReference>
<comment type="function">
    <text evidence="2">The N-terminal domain binds to adenylyl cyclase, thereby enabling adenylyl cyclase to be activated by upstream regulatory signals, such as Ras. The C-terminal domain is required for normal cellular morphology and growth control.</text>
</comment>
<dbReference type="SMART" id="SM00673">
    <property type="entry name" value="CARP"/>
    <property type="match status" value="2"/>
</dbReference>
<dbReference type="PROSITE" id="PS51329">
    <property type="entry name" value="C_CAP_COFACTOR_C"/>
    <property type="match status" value="1"/>
</dbReference>
<evidence type="ECO:0000256" key="3">
    <source>
        <dbReference type="ARBA" id="ARBA00072052"/>
    </source>
</evidence>
<dbReference type="OrthoDB" id="3048195at2759"/>
<gene>
    <name evidence="7" type="ORF">BDV98DRAFT_20269</name>
</gene>
<evidence type="ECO:0000256" key="2">
    <source>
        <dbReference type="ARBA" id="ARBA00054756"/>
    </source>
</evidence>
<feature type="region of interest" description="Disordered" evidence="5">
    <location>
        <begin position="32"/>
        <end position="78"/>
    </location>
</feature>
<keyword evidence="8" id="KW-1185">Reference proteome</keyword>
<dbReference type="InterPro" id="IPR036222">
    <property type="entry name" value="CAP_N_sf"/>
</dbReference>
<dbReference type="InterPro" id="IPR053950">
    <property type="entry name" value="CAP_N"/>
</dbReference>
<feature type="compositionally biased region" description="Pro residues" evidence="5">
    <location>
        <begin position="272"/>
        <end position="284"/>
    </location>
</feature>
<organism evidence="7 8">
    <name type="scientific">Pterulicium gracile</name>
    <dbReference type="NCBI Taxonomy" id="1884261"/>
    <lineage>
        <taxon>Eukaryota</taxon>
        <taxon>Fungi</taxon>
        <taxon>Dikarya</taxon>
        <taxon>Basidiomycota</taxon>
        <taxon>Agaricomycotina</taxon>
        <taxon>Agaricomycetes</taxon>
        <taxon>Agaricomycetidae</taxon>
        <taxon>Agaricales</taxon>
        <taxon>Pleurotineae</taxon>
        <taxon>Pterulaceae</taxon>
        <taxon>Pterulicium</taxon>
    </lineage>
</organism>
<evidence type="ECO:0000313" key="8">
    <source>
        <dbReference type="Proteomes" id="UP000305067"/>
    </source>
</evidence>
<dbReference type="InterPro" id="IPR001837">
    <property type="entry name" value="Adenylate_cyclase-assoc_CAP"/>
</dbReference>
<dbReference type="InterPro" id="IPR036223">
    <property type="entry name" value="CAP_C_sf"/>
</dbReference>
<dbReference type="GO" id="GO:0003779">
    <property type="term" value="F:actin binding"/>
    <property type="evidence" value="ECO:0007669"/>
    <property type="project" value="InterPro"/>
</dbReference>
<evidence type="ECO:0000313" key="7">
    <source>
        <dbReference type="EMBL" id="TFL07346.1"/>
    </source>
</evidence>
<dbReference type="PROSITE" id="PS01088">
    <property type="entry name" value="CAP_1"/>
    <property type="match status" value="1"/>
</dbReference>
<dbReference type="EMBL" id="ML178814">
    <property type="protein sequence ID" value="TFL07346.1"/>
    <property type="molecule type" value="Genomic_DNA"/>
</dbReference>
<dbReference type="PANTHER" id="PTHR10652:SF0">
    <property type="entry name" value="ADENYLYL CYCLASE-ASSOCIATED PROTEIN"/>
    <property type="match status" value="1"/>
</dbReference>
<evidence type="ECO:0000259" key="6">
    <source>
        <dbReference type="PROSITE" id="PS51329"/>
    </source>
</evidence>
<dbReference type="Pfam" id="PF21938">
    <property type="entry name" value="CAP_N"/>
    <property type="match status" value="1"/>
</dbReference>
<dbReference type="SUPFAM" id="SSF69340">
    <property type="entry name" value="C-terminal domain of adenylylcyclase associated protein"/>
    <property type="match status" value="1"/>
</dbReference>
<evidence type="ECO:0000256" key="4">
    <source>
        <dbReference type="RuleBase" id="RU000647"/>
    </source>
</evidence>
<proteinExistence type="inferred from homology"/>
<protein>
    <recommendedName>
        <fullName evidence="3 4">Adenylyl cyclase-associated protein</fullName>
    </recommendedName>
</protein>
<dbReference type="STRING" id="1884261.A0A5C3QZ91"/>
<name>A0A5C3QZ91_9AGAR</name>
<dbReference type="GO" id="GO:0008179">
    <property type="term" value="F:adenylate cyclase binding"/>
    <property type="evidence" value="ECO:0007669"/>
    <property type="project" value="TreeGrafter"/>
</dbReference>
<dbReference type="AlphaFoldDB" id="A0A5C3QZ91"/>
<dbReference type="InterPro" id="IPR018106">
    <property type="entry name" value="CAP_CS_N"/>
</dbReference>
<comment type="similarity">
    <text evidence="1 4">Belongs to the CAP family.</text>
</comment>
<dbReference type="PANTHER" id="PTHR10652">
    <property type="entry name" value="ADENYLYL CYCLASE-ASSOCIATED PROTEIN"/>
    <property type="match status" value="1"/>
</dbReference>
<dbReference type="InterPro" id="IPR013912">
    <property type="entry name" value="Adenylate_cyclase-assoc_CAP_C"/>
</dbReference>
<feature type="domain" description="C-CAP/cofactor C-like" evidence="6">
    <location>
        <begin position="358"/>
        <end position="503"/>
    </location>
</feature>
<feature type="region of interest" description="Disordered" evidence="5">
    <location>
        <begin position="257"/>
        <end position="290"/>
    </location>
</feature>
<dbReference type="InterPro" id="IPR006599">
    <property type="entry name" value="CARP_motif"/>
</dbReference>
<reference evidence="7 8" key="1">
    <citation type="journal article" date="2019" name="Nat. Ecol. Evol.">
        <title>Megaphylogeny resolves global patterns of mushroom evolution.</title>
        <authorList>
            <person name="Varga T."/>
            <person name="Krizsan K."/>
            <person name="Foldi C."/>
            <person name="Dima B."/>
            <person name="Sanchez-Garcia M."/>
            <person name="Sanchez-Ramirez S."/>
            <person name="Szollosi G.J."/>
            <person name="Szarkandi J.G."/>
            <person name="Papp V."/>
            <person name="Albert L."/>
            <person name="Andreopoulos W."/>
            <person name="Angelini C."/>
            <person name="Antonin V."/>
            <person name="Barry K.W."/>
            <person name="Bougher N.L."/>
            <person name="Buchanan P."/>
            <person name="Buyck B."/>
            <person name="Bense V."/>
            <person name="Catcheside P."/>
            <person name="Chovatia M."/>
            <person name="Cooper J."/>
            <person name="Damon W."/>
            <person name="Desjardin D."/>
            <person name="Finy P."/>
            <person name="Geml J."/>
            <person name="Haridas S."/>
            <person name="Hughes K."/>
            <person name="Justo A."/>
            <person name="Karasinski D."/>
            <person name="Kautmanova I."/>
            <person name="Kiss B."/>
            <person name="Kocsube S."/>
            <person name="Kotiranta H."/>
            <person name="LaButti K.M."/>
            <person name="Lechner B.E."/>
            <person name="Liimatainen K."/>
            <person name="Lipzen A."/>
            <person name="Lukacs Z."/>
            <person name="Mihaltcheva S."/>
            <person name="Morgado L.N."/>
            <person name="Niskanen T."/>
            <person name="Noordeloos M.E."/>
            <person name="Ohm R.A."/>
            <person name="Ortiz-Santana B."/>
            <person name="Ovrebo C."/>
            <person name="Racz N."/>
            <person name="Riley R."/>
            <person name="Savchenko A."/>
            <person name="Shiryaev A."/>
            <person name="Soop K."/>
            <person name="Spirin V."/>
            <person name="Szebenyi C."/>
            <person name="Tomsovsky M."/>
            <person name="Tulloss R.E."/>
            <person name="Uehling J."/>
            <person name="Grigoriev I.V."/>
            <person name="Vagvolgyi C."/>
            <person name="Papp T."/>
            <person name="Martin F.M."/>
            <person name="Miettinen O."/>
            <person name="Hibbett D.S."/>
            <person name="Nagy L.G."/>
        </authorList>
    </citation>
    <scope>NUCLEOTIDE SEQUENCE [LARGE SCALE GENOMIC DNA]</scope>
    <source>
        <strain evidence="7 8">CBS 309.79</strain>
    </source>
</reference>
<dbReference type="Pfam" id="PF08603">
    <property type="entry name" value="CAP_C"/>
    <property type="match status" value="1"/>
</dbReference>
<feature type="compositionally biased region" description="Basic and acidic residues" evidence="5">
    <location>
        <begin position="313"/>
        <end position="323"/>
    </location>
</feature>
<sequence length="517" mass="54922">MTSFAGSGLNSLATIIKRLEAATARLEDITAEQSRGLDARGGSAPNANGQSSDSQSESTPSASSQAQTKAAPPKAEDPKSVVAFDNDVLKGSLVSFVELTSSFANPALIEQVKLFEQEFHHLRDFIALAASCHKPKDQTALGELLGPLQKDITAITHFVETHRQDREYFNHFQTLGAAAPFAAWVAGDTKPGPYVEEMKNSSTFYGNKVIKDFKEKEPKHVEWVRSLNSLLDKTRAYVMEHHTTGLVWNPKGVSPSEFQASASAKGASGGGAPPPPPPPPPPAAAPTASAAAAGGAGAVFAELNRGEDVTKGLRKVDKSEMTHKNPSLRASSASPVPSSPAKKPTRPLKPASLSGKKPAKFALEGNKWMLEYQENENGLIIEDGQNNQIVNLFGLKNSTVQIKGKVNAVTLVNCTKVSILVESVISSISVTKSPSFVIQITGSAPTIQIDSTDSGQIYLSETSLGVEITTAKCSSINVNLPVEGEEQGVFQEQSMPEMLKTTIVKGKLVTSIVEHTG</sequence>
<dbReference type="Gene3D" id="1.25.40.330">
    <property type="entry name" value="Adenylate cyclase-associated CAP, N-terminal domain"/>
    <property type="match status" value="1"/>
</dbReference>
<dbReference type="GO" id="GO:0019933">
    <property type="term" value="P:cAMP-mediated signaling"/>
    <property type="evidence" value="ECO:0007669"/>
    <property type="project" value="TreeGrafter"/>
</dbReference>
<feature type="compositionally biased region" description="Low complexity" evidence="5">
    <location>
        <begin position="50"/>
        <end position="73"/>
    </location>
</feature>
<dbReference type="Pfam" id="PF01213">
    <property type="entry name" value="CAP_N-CM"/>
    <property type="match status" value="1"/>
</dbReference>
<evidence type="ECO:0000256" key="1">
    <source>
        <dbReference type="ARBA" id="ARBA00007659"/>
    </source>
</evidence>
<accession>A0A5C3QZ91</accession>
<dbReference type="SUPFAM" id="SSF101278">
    <property type="entry name" value="N-terminal domain of adenylylcyclase associated protein, CAP"/>
    <property type="match status" value="1"/>
</dbReference>
<evidence type="ECO:0000256" key="5">
    <source>
        <dbReference type="SAM" id="MobiDB-lite"/>
    </source>
</evidence>
<dbReference type="Gene3D" id="2.160.20.70">
    <property type="match status" value="1"/>
</dbReference>
<dbReference type="InterPro" id="IPR017901">
    <property type="entry name" value="C-CAP_CF_C-like"/>
</dbReference>
<feature type="compositionally biased region" description="Low complexity" evidence="5">
    <location>
        <begin position="327"/>
        <end position="341"/>
    </location>
</feature>
<dbReference type="GO" id="GO:0005737">
    <property type="term" value="C:cytoplasm"/>
    <property type="evidence" value="ECO:0007669"/>
    <property type="project" value="TreeGrafter"/>
</dbReference>
<dbReference type="FunFam" id="1.25.40.330:FF:000001">
    <property type="entry name" value="Adenylyl cyclase-associated protein"/>
    <property type="match status" value="1"/>
</dbReference>